<evidence type="ECO:0000313" key="3">
    <source>
        <dbReference type="WBParaSite" id="SRDH1_86110.1"/>
    </source>
</evidence>
<organism evidence="2 3">
    <name type="scientific">Schistosoma rodhaini</name>
    <dbReference type="NCBI Taxonomy" id="6188"/>
    <lineage>
        <taxon>Eukaryota</taxon>
        <taxon>Metazoa</taxon>
        <taxon>Spiralia</taxon>
        <taxon>Lophotrochozoa</taxon>
        <taxon>Platyhelminthes</taxon>
        <taxon>Trematoda</taxon>
        <taxon>Digenea</taxon>
        <taxon>Strigeidida</taxon>
        <taxon>Schistosomatoidea</taxon>
        <taxon>Schistosomatidae</taxon>
        <taxon>Schistosoma</taxon>
    </lineage>
</organism>
<accession>A0AA85GAH8</accession>
<dbReference type="WBParaSite" id="SRDH1_86110.1">
    <property type="protein sequence ID" value="SRDH1_86110.1"/>
    <property type="gene ID" value="SRDH1_86110"/>
</dbReference>
<proteinExistence type="predicted"/>
<feature type="transmembrane region" description="Helical" evidence="1">
    <location>
        <begin position="29"/>
        <end position="52"/>
    </location>
</feature>
<keyword evidence="1" id="KW-0472">Membrane</keyword>
<evidence type="ECO:0000313" key="2">
    <source>
        <dbReference type="Proteomes" id="UP000050792"/>
    </source>
</evidence>
<keyword evidence="1" id="KW-0812">Transmembrane</keyword>
<name>A0AA85GAH8_9TREM</name>
<reference evidence="3" key="2">
    <citation type="submission" date="2023-11" db="UniProtKB">
        <authorList>
            <consortium name="WormBaseParasite"/>
        </authorList>
    </citation>
    <scope>IDENTIFICATION</scope>
</reference>
<keyword evidence="2" id="KW-1185">Reference proteome</keyword>
<keyword evidence="1" id="KW-1133">Transmembrane helix</keyword>
<reference evidence="2" key="1">
    <citation type="submission" date="2022-06" db="EMBL/GenBank/DDBJ databases">
        <authorList>
            <person name="Berger JAMES D."/>
            <person name="Berger JAMES D."/>
        </authorList>
    </citation>
    <scope>NUCLEOTIDE SEQUENCE [LARGE SCALE GENOMIC DNA]</scope>
</reference>
<dbReference type="Proteomes" id="UP000050792">
    <property type="component" value="Unassembled WGS sequence"/>
</dbReference>
<dbReference type="AlphaFoldDB" id="A0AA85GAH8"/>
<protein>
    <submittedName>
        <fullName evidence="3">Uncharacterized protein</fullName>
    </submittedName>
</protein>
<sequence>MDLHIIPAVVTLLEAFICRPKSVLLWKSFVVCYILMTVYNIYMEVSIVALQFSPYPKLDKIPTVYRYLVYLISWGLVTIFTLVSYGILRFIGRNDNDIRELKME</sequence>
<evidence type="ECO:0000256" key="1">
    <source>
        <dbReference type="SAM" id="Phobius"/>
    </source>
</evidence>
<feature type="transmembrane region" description="Helical" evidence="1">
    <location>
        <begin position="64"/>
        <end position="88"/>
    </location>
</feature>